<feature type="transmembrane region" description="Helical" evidence="1">
    <location>
        <begin position="272"/>
        <end position="290"/>
    </location>
</feature>
<keyword evidence="1" id="KW-0472">Membrane</keyword>
<keyword evidence="3" id="KW-1185">Reference proteome</keyword>
<dbReference type="EMBL" id="CP129113">
    <property type="protein sequence ID" value="WLV25483.1"/>
    <property type="molecule type" value="Genomic_DNA"/>
</dbReference>
<feature type="transmembrane region" description="Helical" evidence="1">
    <location>
        <begin position="233"/>
        <end position="252"/>
    </location>
</feature>
<keyword evidence="1" id="KW-0812">Transmembrane</keyword>
<name>A0ABY9KX91_9BACI</name>
<evidence type="ECO:0000313" key="3">
    <source>
        <dbReference type="Proteomes" id="UP001180087"/>
    </source>
</evidence>
<keyword evidence="1" id="KW-1133">Transmembrane helix</keyword>
<feature type="transmembrane region" description="Helical" evidence="1">
    <location>
        <begin position="72"/>
        <end position="96"/>
    </location>
</feature>
<evidence type="ECO:0000256" key="1">
    <source>
        <dbReference type="SAM" id="Phobius"/>
    </source>
</evidence>
<sequence>MKKLHIAPAAPAAIMAIGIFLVGSIEQFPCLDKDAGPWVAAFVILLWMYMYSLLILQMLTKEFRHNLLKGPPINFFAIGTWIAAVSVLCNVALKYYSGLHPLIQITAVVNIFCWTVFTIIAAMNLFRLFTLKGKDAHGMILLAAVATQSAIIMSHAAFVHMPDWTLYSWIFIGFTFYIAGIVLLIMRYSKWQDWKLSTDWKNTNCIIHGALSISGVAMAVSGLFPFAAILYCWLAALFMLILVECFEIARAFQRISLFGMVKGLFIFDMSQWARNFTFGMFYLLTHHLLVRLPNTVPVSVISLLEQLLTVWGSIVIIFLIIEFSIALLSVFQKKRQKKQKAEPSS</sequence>
<dbReference type="Gene3D" id="1.50.10.150">
    <property type="entry name" value="Voltage-dependent anion channel"/>
    <property type="match status" value="1"/>
</dbReference>
<organism evidence="2 3">
    <name type="scientific">Aciduricibacillus chroicocephali</name>
    <dbReference type="NCBI Taxonomy" id="3054939"/>
    <lineage>
        <taxon>Bacteria</taxon>
        <taxon>Bacillati</taxon>
        <taxon>Bacillota</taxon>
        <taxon>Bacilli</taxon>
        <taxon>Bacillales</taxon>
        <taxon>Bacillaceae</taxon>
        <taxon>Aciduricibacillus</taxon>
    </lineage>
</organism>
<evidence type="ECO:0000313" key="2">
    <source>
        <dbReference type="EMBL" id="WLV25483.1"/>
    </source>
</evidence>
<feature type="transmembrane region" description="Helical" evidence="1">
    <location>
        <begin position="102"/>
        <end position="126"/>
    </location>
</feature>
<accession>A0ABY9KX91</accession>
<feature type="transmembrane region" description="Helical" evidence="1">
    <location>
        <begin position="206"/>
        <end position="227"/>
    </location>
</feature>
<gene>
    <name evidence="2" type="ORF">QR721_04540</name>
</gene>
<feature type="transmembrane region" description="Helical" evidence="1">
    <location>
        <begin position="7"/>
        <end position="25"/>
    </location>
</feature>
<reference evidence="2" key="1">
    <citation type="submission" date="2023-06" db="EMBL/GenBank/DDBJ databases">
        <title>A Treasure from Seagulls: Isolation and Description of Aciduricobacillus qingdaonensis gen. nov., sp. nov., a Rare Obligately Uric Acid-utilizing Member in the Family Bacillaceae.</title>
        <authorList>
            <person name="Liu W."/>
            <person name="Wang B."/>
        </authorList>
    </citation>
    <scope>NUCLEOTIDE SEQUENCE</scope>
    <source>
        <strain evidence="2">44XB</strain>
    </source>
</reference>
<feature type="transmembrane region" description="Helical" evidence="1">
    <location>
        <begin position="310"/>
        <end position="331"/>
    </location>
</feature>
<feature type="transmembrane region" description="Helical" evidence="1">
    <location>
        <begin position="37"/>
        <end position="60"/>
    </location>
</feature>
<feature type="transmembrane region" description="Helical" evidence="1">
    <location>
        <begin position="138"/>
        <end position="158"/>
    </location>
</feature>
<feature type="transmembrane region" description="Helical" evidence="1">
    <location>
        <begin position="164"/>
        <end position="185"/>
    </location>
</feature>
<dbReference type="RefSeq" id="WP_348029273.1">
    <property type="nucleotide sequence ID" value="NZ_CP129113.1"/>
</dbReference>
<dbReference type="Proteomes" id="UP001180087">
    <property type="component" value="Chromosome"/>
</dbReference>
<protein>
    <submittedName>
        <fullName evidence="2">Uncharacterized protein</fullName>
    </submittedName>
</protein>
<dbReference type="InterPro" id="IPR038665">
    <property type="entry name" value="Voltage-dep_anion_channel_sf"/>
</dbReference>
<proteinExistence type="predicted"/>